<accession>A0ABP8N2S2</accession>
<name>A0ABP8N2S2_9BACT</name>
<evidence type="ECO:0000313" key="5">
    <source>
        <dbReference type="Proteomes" id="UP001501175"/>
    </source>
</evidence>
<sequence length="222" mass="25848">MLSLPSEFRTPPAYTEESDQIIVAQKSDWSKRLFDLVMAGLVIVFVLSWLIPLIGIAIRINSSGPILFIQMRTGRNGRIFRCFKFRTMTYERNATFKQAVKNDSRITVTGSFLRRTNLDEMPQFLNVVLGDMSIVGPRPHPIQLDAQFWDSMAGYRERYSVKPGITGLAQVRGCRGETRDWIDMEHRVRFDHFYIRKRSLVMDMKICWWTVLKMVQGDKKAF</sequence>
<evidence type="ECO:0000313" key="4">
    <source>
        <dbReference type="EMBL" id="GAA4460325.1"/>
    </source>
</evidence>
<organism evidence="4 5">
    <name type="scientific">Nibrella saemangeumensis</name>
    <dbReference type="NCBI Taxonomy" id="1084526"/>
    <lineage>
        <taxon>Bacteria</taxon>
        <taxon>Pseudomonadati</taxon>
        <taxon>Bacteroidota</taxon>
        <taxon>Cytophagia</taxon>
        <taxon>Cytophagales</taxon>
        <taxon>Spirosomataceae</taxon>
        <taxon>Nibrella</taxon>
    </lineage>
</organism>
<dbReference type="EMBL" id="BAABHD010000032">
    <property type="protein sequence ID" value="GAA4460325.1"/>
    <property type="molecule type" value="Genomic_DNA"/>
</dbReference>
<dbReference type="Proteomes" id="UP001501175">
    <property type="component" value="Unassembled WGS sequence"/>
</dbReference>
<dbReference type="RefSeq" id="WP_345245358.1">
    <property type="nucleotide sequence ID" value="NZ_BAABHD010000032.1"/>
</dbReference>
<keyword evidence="2" id="KW-0472">Membrane</keyword>
<keyword evidence="2" id="KW-0812">Transmembrane</keyword>
<keyword evidence="5" id="KW-1185">Reference proteome</keyword>
<dbReference type="PANTHER" id="PTHR30576:SF0">
    <property type="entry name" value="UNDECAPRENYL-PHOSPHATE N-ACETYLGALACTOSAMINYL 1-PHOSPHATE TRANSFERASE-RELATED"/>
    <property type="match status" value="1"/>
</dbReference>
<evidence type="ECO:0000259" key="3">
    <source>
        <dbReference type="Pfam" id="PF02397"/>
    </source>
</evidence>
<comment type="similarity">
    <text evidence="1">Belongs to the bacterial sugar transferase family.</text>
</comment>
<keyword evidence="2" id="KW-1133">Transmembrane helix</keyword>
<proteinExistence type="inferred from homology"/>
<reference evidence="5" key="1">
    <citation type="journal article" date="2019" name="Int. J. Syst. Evol. Microbiol.">
        <title>The Global Catalogue of Microorganisms (GCM) 10K type strain sequencing project: providing services to taxonomists for standard genome sequencing and annotation.</title>
        <authorList>
            <consortium name="The Broad Institute Genomics Platform"/>
            <consortium name="The Broad Institute Genome Sequencing Center for Infectious Disease"/>
            <person name="Wu L."/>
            <person name="Ma J."/>
        </authorList>
    </citation>
    <scope>NUCLEOTIDE SEQUENCE [LARGE SCALE GENOMIC DNA]</scope>
    <source>
        <strain evidence="5">JCM 17927</strain>
    </source>
</reference>
<dbReference type="InterPro" id="IPR003362">
    <property type="entry name" value="Bact_transf"/>
</dbReference>
<evidence type="ECO:0000256" key="2">
    <source>
        <dbReference type="SAM" id="Phobius"/>
    </source>
</evidence>
<dbReference type="Pfam" id="PF02397">
    <property type="entry name" value="Bac_transf"/>
    <property type="match status" value="1"/>
</dbReference>
<evidence type="ECO:0000256" key="1">
    <source>
        <dbReference type="ARBA" id="ARBA00006464"/>
    </source>
</evidence>
<dbReference type="PANTHER" id="PTHR30576">
    <property type="entry name" value="COLANIC BIOSYNTHESIS UDP-GLUCOSE LIPID CARRIER TRANSFERASE"/>
    <property type="match status" value="1"/>
</dbReference>
<feature type="transmembrane region" description="Helical" evidence="2">
    <location>
        <begin position="36"/>
        <end position="58"/>
    </location>
</feature>
<feature type="domain" description="Bacterial sugar transferase" evidence="3">
    <location>
        <begin position="31"/>
        <end position="215"/>
    </location>
</feature>
<gene>
    <name evidence="4" type="ORF">GCM10023189_35270</name>
</gene>
<protein>
    <recommendedName>
        <fullName evidence="3">Bacterial sugar transferase domain-containing protein</fullName>
    </recommendedName>
</protein>
<comment type="caution">
    <text evidence="4">The sequence shown here is derived from an EMBL/GenBank/DDBJ whole genome shotgun (WGS) entry which is preliminary data.</text>
</comment>